<proteinExistence type="predicted"/>
<keyword evidence="2" id="KW-1133">Transmembrane helix</keyword>
<feature type="transmembrane region" description="Helical" evidence="2">
    <location>
        <begin position="12"/>
        <end position="31"/>
    </location>
</feature>
<dbReference type="AlphaFoldDB" id="A0A915NW93"/>
<dbReference type="GO" id="GO:0004867">
    <property type="term" value="F:serine-type endopeptidase inhibitor activity"/>
    <property type="evidence" value="ECO:0007669"/>
    <property type="project" value="InterPro"/>
</dbReference>
<keyword evidence="4" id="KW-1185">Reference proteome</keyword>
<reference evidence="5" key="1">
    <citation type="submission" date="2022-11" db="UniProtKB">
        <authorList>
            <consortium name="WormBaseParasite"/>
        </authorList>
    </citation>
    <scope>IDENTIFICATION</scope>
</reference>
<dbReference type="Pfam" id="PF00014">
    <property type="entry name" value="Kunitz_BPTI"/>
    <property type="match status" value="1"/>
</dbReference>
<name>A0A915NW93_9BILA</name>
<dbReference type="PROSITE" id="PS00280">
    <property type="entry name" value="BPTI_KUNITZ_1"/>
    <property type="match status" value="1"/>
</dbReference>
<dbReference type="InterPro" id="IPR052861">
    <property type="entry name" value="BPTI/Kunitz_domain"/>
</dbReference>
<dbReference type="InterPro" id="IPR002223">
    <property type="entry name" value="Kunitz_BPTI"/>
</dbReference>
<keyword evidence="2" id="KW-0812">Transmembrane</keyword>
<dbReference type="InterPro" id="IPR020901">
    <property type="entry name" value="Prtase_inh_Kunz-CS"/>
</dbReference>
<dbReference type="Gene3D" id="4.10.410.10">
    <property type="entry name" value="Pancreatic trypsin inhibitor Kunitz domain"/>
    <property type="match status" value="1"/>
</dbReference>
<evidence type="ECO:0000256" key="1">
    <source>
        <dbReference type="SAM" id="Coils"/>
    </source>
</evidence>
<dbReference type="Proteomes" id="UP000887560">
    <property type="component" value="Unplaced"/>
</dbReference>
<evidence type="ECO:0000313" key="5">
    <source>
        <dbReference type="WBParaSite" id="scf7180000422152.g8443"/>
    </source>
</evidence>
<protein>
    <submittedName>
        <fullName evidence="5">BPTI/Kunitz inhibitor domain-containing protein</fullName>
    </submittedName>
</protein>
<dbReference type="WBParaSite" id="scf7180000422152.g8443">
    <property type="protein sequence ID" value="scf7180000422152.g8443"/>
    <property type="gene ID" value="scf7180000422152.g8443"/>
</dbReference>
<dbReference type="PANTHER" id="PTHR47248:SF7">
    <property type="entry name" value="BPTI_KUNITZ INHIBITOR DOMAIN-CONTAINING PROTEIN"/>
    <property type="match status" value="1"/>
</dbReference>
<organism evidence="4 5">
    <name type="scientific">Meloidogyne floridensis</name>
    <dbReference type="NCBI Taxonomy" id="298350"/>
    <lineage>
        <taxon>Eukaryota</taxon>
        <taxon>Metazoa</taxon>
        <taxon>Ecdysozoa</taxon>
        <taxon>Nematoda</taxon>
        <taxon>Chromadorea</taxon>
        <taxon>Rhabditida</taxon>
        <taxon>Tylenchina</taxon>
        <taxon>Tylenchomorpha</taxon>
        <taxon>Tylenchoidea</taxon>
        <taxon>Meloidogynidae</taxon>
        <taxon>Meloidogyninae</taxon>
        <taxon>Meloidogyne</taxon>
    </lineage>
</organism>
<feature type="coiled-coil region" evidence="1">
    <location>
        <begin position="239"/>
        <end position="293"/>
    </location>
</feature>
<dbReference type="PANTHER" id="PTHR47248">
    <property type="entry name" value="PROTEIN CBG06772"/>
    <property type="match status" value="1"/>
</dbReference>
<accession>A0A915NW93</accession>
<feature type="domain" description="BPTI/Kunitz inhibitor" evidence="3">
    <location>
        <begin position="82"/>
        <end position="116"/>
    </location>
</feature>
<sequence length="493" mass="56387">MNSKIFSLLNPLINFNLIIIFIFTIIFRLTLAKIANDVSLCKPPHPPPPPQPLPIKPTFSPPKLTTTTQLNNNDNPIVANPWYFDKETLQCLAFGYNGCGGNENKFSSIFECREKCPLPMDFGGCSGNKPSARNSKGEQIFCGGHPGLKIEMCPTGFQCRGMAFYSICCDIENEELYNKNFNPKCADGKRPHQIFDERNNYNITYLGKSCSDQFCPLNTKCVELEIFSHYSCCSTSCMFEDFNQRLQNLEEILNEKNKNVKKENNFEENEKEIKELNNELTKNKDLVSQLQIEKSANEKEFNFLLIQIGQMFLRNSTIKIIAEQPKISLSDRLGLLTKEFQQINVENNKVHFIPLPNQIDTSDPDNYTFISGMFSVEENDIIKYHEEKDEGKNIICSAYGKNSFSKGLSCGCRYILFYFEITMIKERAYKVGDVAIGFDDVSFRIFLKKTDDNLRPTIQLDEISVETNFGNNLSANPFSYDVHNHSEAIFSHY</sequence>
<dbReference type="PROSITE" id="PS50279">
    <property type="entry name" value="BPTI_KUNITZ_2"/>
    <property type="match status" value="1"/>
</dbReference>
<evidence type="ECO:0000256" key="2">
    <source>
        <dbReference type="SAM" id="Phobius"/>
    </source>
</evidence>
<keyword evidence="1" id="KW-0175">Coiled coil</keyword>
<dbReference type="SUPFAM" id="SSF57362">
    <property type="entry name" value="BPTI-like"/>
    <property type="match status" value="1"/>
</dbReference>
<evidence type="ECO:0000259" key="3">
    <source>
        <dbReference type="PROSITE" id="PS50279"/>
    </source>
</evidence>
<keyword evidence="2" id="KW-0472">Membrane</keyword>
<dbReference type="SMART" id="SM00131">
    <property type="entry name" value="KU"/>
    <property type="match status" value="1"/>
</dbReference>
<evidence type="ECO:0000313" key="4">
    <source>
        <dbReference type="Proteomes" id="UP000887560"/>
    </source>
</evidence>
<dbReference type="InterPro" id="IPR036880">
    <property type="entry name" value="Kunitz_BPTI_sf"/>
</dbReference>